<dbReference type="AlphaFoldDB" id="A0A0L9T8U1"/>
<name>A0A0L9T8U1_PHAAN</name>
<dbReference type="Gramene" id="KOM26514">
    <property type="protein sequence ID" value="KOM26514"/>
    <property type="gene ID" value="LR48_Vigan280s001400"/>
</dbReference>
<evidence type="ECO:0000256" key="1">
    <source>
        <dbReference type="SAM" id="MobiDB-lite"/>
    </source>
</evidence>
<feature type="compositionally biased region" description="Polar residues" evidence="1">
    <location>
        <begin position="14"/>
        <end position="25"/>
    </location>
</feature>
<protein>
    <submittedName>
        <fullName evidence="2">Uncharacterized protein</fullName>
    </submittedName>
</protein>
<reference evidence="3" key="1">
    <citation type="journal article" date="2015" name="Proc. Natl. Acad. Sci. U.S.A.">
        <title>Genome sequencing of adzuki bean (Vigna angularis) provides insight into high starch and low fat accumulation and domestication.</title>
        <authorList>
            <person name="Yang K."/>
            <person name="Tian Z."/>
            <person name="Chen C."/>
            <person name="Luo L."/>
            <person name="Zhao B."/>
            <person name="Wang Z."/>
            <person name="Yu L."/>
            <person name="Li Y."/>
            <person name="Sun Y."/>
            <person name="Li W."/>
            <person name="Chen Y."/>
            <person name="Li Y."/>
            <person name="Zhang Y."/>
            <person name="Ai D."/>
            <person name="Zhao J."/>
            <person name="Shang C."/>
            <person name="Ma Y."/>
            <person name="Wu B."/>
            <person name="Wang M."/>
            <person name="Gao L."/>
            <person name="Sun D."/>
            <person name="Zhang P."/>
            <person name="Guo F."/>
            <person name="Wang W."/>
            <person name="Li Y."/>
            <person name="Wang J."/>
            <person name="Varshney R.K."/>
            <person name="Wang J."/>
            <person name="Ling H.Q."/>
            <person name="Wan P."/>
        </authorList>
    </citation>
    <scope>NUCLEOTIDE SEQUENCE</scope>
    <source>
        <strain evidence="3">cv. Jingnong 6</strain>
    </source>
</reference>
<accession>A0A0L9T8U1</accession>
<dbReference type="Proteomes" id="UP000053144">
    <property type="component" value="Unassembled WGS sequence"/>
</dbReference>
<gene>
    <name evidence="2" type="ORF">LR48_Vigan280s001400</name>
</gene>
<feature type="compositionally biased region" description="Basic and acidic residues" evidence="1">
    <location>
        <begin position="1"/>
        <end position="12"/>
    </location>
</feature>
<evidence type="ECO:0000313" key="2">
    <source>
        <dbReference type="EMBL" id="KOM26514.1"/>
    </source>
</evidence>
<feature type="region of interest" description="Disordered" evidence="1">
    <location>
        <begin position="1"/>
        <end position="46"/>
    </location>
</feature>
<organism evidence="2 3">
    <name type="scientific">Phaseolus angularis</name>
    <name type="common">Azuki bean</name>
    <name type="synonym">Vigna angularis</name>
    <dbReference type="NCBI Taxonomy" id="3914"/>
    <lineage>
        <taxon>Eukaryota</taxon>
        <taxon>Viridiplantae</taxon>
        <taxon>Streptophyta</taxon>
        <taxon>Embryophyta</taxon>
        <taxon>Tracheophyta</taxon>
        <taxon>Spermatophyta</taxon>
        <taxon>Magnoliopsida</taxon>
        <taxon>eudicotyledons</taxon>
        <taxon>Gunneridae</taxon>
        <taxon>Pentapetalae</taxon>
        <taxon>rosids</taxon>
        <taxon>fabids</taxon>
        <taxon>Fabales</taxon>
        <taxon>Fabaceae</taxon>
        <taxon>Papilionoideae</taxon>
        <taxon>50 kb inversion clade</taxon>
        <taxon>NPAAA clade</taxon>
        <taxon>indigoferoid/millettioid clade</taxon>
        <taxon>Phaseoleae</taxon>
        <taxon>Vigna</taxon>
    </lineage>
</organism>
<evidence type="ECO:0000313" key="3">
    <source>
        <dbReference type="Proteomes" id="UP000053144"/>
    </source>
</evidence>
<proteinExistence type="predicted"/>
<sequence length="79" mass="8771">MFHIQRAGERKHTTQLTGSASSNLEQPPRGREWCHSDGAYAETASRQSPAALEELTALEKLCPVVKEAAERCPARKHSR</sequence>
<dbReference type="EMBL" id="KQ258324">
    <property type="protein sequence ID" value="KOM26514.1"/>
    <property type="molecule type" value="Genomic_DNA"/>
</dbReference>